<dbReference type="Gene3D" id="1.10.238.260">
    <property type="match status" value="1"/>
</dbReference>
<evidence type="ECO:0000256" key="14">
    <source>
        <dbReference type="SAM" id="MobiDB-lite"/>
    </source>
</evidence>
<evidence type="ECO:0000256" key="11">
    <source>
        <dbReference type="ARBA" id="ARBA00023211"/>
    </source>
</evidence>
<reference evidence="16 17" key="1">
    <citation type="journal article" date="2023" name="Nat. Commun.">
        <title>Origin of minicircular mitochondrial genomes in red algae.</title>
        <authorList>
            <person name="Lee Y."/>
            <person name="Cho C.H."/>
            <person name="Lee Y.M."/>
            <person name="Park S.I."/>
            <person name="Yang J.H."/>
            <person name="West J.A."/>
            <person name="Bhattacharya D."/>
            <person name="Yoon H.S."/>
        </authorList>
    </citation>
    <scope>NUCLEOTIDE SEQUENCE [LARGE SCALE GENOMIC DNA]</scope>
    <source>
        <strain evidence="16 17">CCMP1338</strain>
        <tissue evidence="16">Whole cell</tissue>
    </source>
</reference>
<dbReference type="Pfam" id="PF22617">
    <property type="entry name" value="HCS_D2"/>
    <property type="match status" value="1"/>
</dbReference>
<dbReference type="PROSITE" id="PS00815">
    <property type="entry name" value="AIPM_HOMOCIT_SYNTH_1"/>
    <property type="match status" value="1"/>
</dbReference>
<comment type="similarity">
    <text evidence="4">Belongs to the alpha-IPM synthase/homocitrate synthase family. Homocitrate synthase LYS20/LYS21 subfamily.</text>
</comment>
<dbReference type="PROSITE" id="PS50991">
    <property type="entry name" value="PYR_CT"/>
    <property type="match status" value="1"/>
</dbReference>
<comment type="pathway">
    <text evidence="3">Amino-acid biosynthesis; L-lysine biosynthesis via AAA pathway; L-alpha-aminoadipate from 2-oxoglutarate: step 1/5.</text>
</comment>
<evidence type="ECO:0000256" key="7">
    <source>
        <dbReference type="ARBA" id="ARBA00022679"/>
    </source>
</evidence>
<evidence type="ECO:0000256" key="1">
    <source>
        <dbReference type="ARBA" id="ARBA00001936"/>
    </source>
</evidence>
<gene>
    <name evidence="16" type="ORF">NDN08_007205</name>
</gene>
<comment type="cofactor">
    <cofactor evidence="1">
        <name>Mn(2+)</name>
        <dbReference type="ChEBI" id="CHEBI:29035"/>
    </cofactor>
</comment>
<keyword evidence="6" id="KW-0028">Amino-acid biosynthesis</keyword>
<evidence type="ECO:0000256" key="6">
    <source>
        <dbReference type="ARBA" id="ARBA00022605"/>
    </source>
</evidence>
<evidence type="ECO:0000313" key="17">
    <source>
        <dbReference type="Proteomes" id="UP001157974"/>
    </source>
</evidence>
<evidence type="ECO:0000259" key="15">
    <source>
        <dbReference type="PROSITE" id="PS50991"/>
    </source>
</evidence>
<dbReference type="InterPro" id="IPR050073">
    <property type="entry name" value="2-IPM_HCS-like"/>
</dbReference>
<dbReference type="CDD" id="cd07948">
    <property type="entry name" value="DRE_TIM_HCS"/>
    <property type="match status" value="1"/>
</dbReference>
<protein>
    <recommendedName>
        <fullName evidence="5">homocitrate synthase</fullName>
        <ecNumber evidence="5">2.3.3.14</ecNumber>
    </recommendedName>
</protein>
<dbReference type="PANTHER" id="PTHR10277">
    <property type="entry name" value="HOMOCITRATE SYNTHASE-RELATED"/>
    <property type="match status" value="1"/>
</dbReference>
<dbReference type="GO" id="GO:0004410">
    <property type="term" value="F:homocitrate synthase activity"/>
    <property type="evidence" value="ECO:0007669"/>
    <property type="project" value="UniProtKB-EC"/>
</dbReference>
<keyword evidence="10" id="KW-0457">Lysine biosynthesis</keyword>
<evidence type="ECO:0000256" key="2">
    <source>
        <dbReference type="ARBA" id="ARBA00001946"/>
    </source>
</evidence>
<accession>A0AAV8UHB0</accession>
<dbReference type="InterPro" id="IPR013785">
    <property type="entry name" value="Aldolase_TIM"/>
</dbReference>
<evidence type="ECO:0000256" key="4">
    <source>
        <dbReference type="ARBA" id="ARBA00006361"/>
    </source>
</evidence>
<evidence type="ECO:0000256" key="5">
    <source>
        <dbReference type="ARBA" id="ARBA00012974"/>
    </source>
</evidence>
<feature type="region of interest" description="Disordered" evidence="14">
    <location>
        <begin position="377"/>
        <end position="396"/>
    </location>
</feature>
<dbReference type="Pfam" id="PF00682">
    <property type="entry name" value="HMGL-like"/>
    <property type="match status" value="1"/>
</dbReference>
<comment type="caution">
    <text evidence="16">The sequence shown here is derived from an EMBL/GenBank/DDBJ whole genome shotgun (WGS) entry which is preliminary data.</text>
</comment>
<feature type="compositionally biased region" description="Basic and acidic residues" evidence="14">
    <location>
        <begin position="377"/>
        <end position="387"/>
    </location>
</feature>
<dbReference type="PROSITE" id="PS00816">
    <property type="entry name" value="AIPM_HOMOCIT_SYNTH_2"/>
    <property type="match status" value="1"/>
</dbReference>
<dbReference type="EMBL" id="JAMWBK010000011">
    <property type="protein sequence ID" value="KAJ8901359.1"/>
    <property type="molecule type" value="Genomic_DNA"/>
</dbReference>
<dbReference type="AlphaFoldDB" id="A0AAV8UHB0"/>
<sequence length="396" mass="43495">MWSIIDSTLREGEQFINANFSLPQKKEIALMLDNFGVDYIELSNPASSEQSRIDCTAIANLGLGCKTLTHTRCNLEDVRLAIDTGVDGVDLLFGTSKYLRDYAHGKSIDYIIAKAKEVISMAKNAGCEVRFSCEDSFRSDAEDLVRVYRAVDRVGVDRIGIADTVGIAHPQQVSELVSSLRTVVDCDIEVHFHNDTGCAVANAHSAVQAGATHVDTCVLGIGERNGITPLGGFISRMYADDPEAVKMKYNLPMIPHMDHYVANAVDVQVPFNNYLSGYSAFSHKAGMHLKAMLQNSSTYEALNPDDFGVSRVVNVAHRLTGWNAVKSRAEQLGLSLPDQTIREATKSIKAAADVRHITLDEVDLILRDFDTRQMNKRTDEGRLHGSKSDLPTATEC</sequence>
<dbReference type="InterPro" id="IPR011872">
    <property type="entry name" value="Homocitrate_synth"/>
</dbReference>
<keyword evidence="9" id="KW-0460">Magnesium</keyword>
<evidence type="ECO:0000256" key="3">
    <source>
        <dbReference type="ARBA" id="ARBA00004755"/>
    </source>
</evidence>
<dbReference type="InterPro" id="IPR002034">
    <property type="entry name" value="AIPM/Hcit_synth_CS"/>
</dbReference>
<dbReference type="SUPFAM" id="SSF51569">
    <property type="entry name" value="Aldolase"/>
    <property type="match status" value="1"/>
</dbReference>
<evidence type="ECO:0000256" key="8">
    <source>
        <dbReference type="ARBA" id="ARBA00022723"/>
    </source>
</evidence>
<proteinExistence type="inferred from homology"/>
<feature type="domain" description="Pyruvate carboxyltransferase" evidence="15">
    <location>
        <begin position="2"/>
        <end position="255"/>
    </location>
</feature>
<name>A0AAV8UHB0_9RHOD</name>
<evidence type="ECO:0000313" key="16">
    <source>
        <dbReference type="EMBL" id="KAJ8901359.1"/>
    </source>
</evidence>
<comment type="cofactor">
    <cofactor evidence="2">
        <name>Mg(2+)</name>
        <dbReference type="ChEBI" id="CHEBI:18420"/>
    </cofactor>
</comment>
<keyword evidence="17" id="KW-1185">Reference proteome</keyword>
<dbReference type="GO" id="GO:0005739">
    <property type="term" value="C:mitochondrion"/>
    <property type="evidence" value="ECO:0007669"/>
    <property type="project" value="TreeGrafter"/>
</dbReference>
<comment type="catalytic activity">
    <reaction evidence="12">
        <text>acetyl-CoA + 2-oxoglutarate + H2O = (2R)-homocitrate + CoA + H(+)</text>
        <dbReference type="Rhea" id="RHEA:12929"/>
        <dbReference type="ChEBI" id="CHEBI:15377"/>
        <dbReference type="ChEBI" id="CHEBI:15378"/>
        <dbReference type="ChEBI" id="CHEBI:16810"/>
        <dbReference type="ChEBI" id="CHEBI:57287"/>
        <dbReference type="ChEBI" id="CHEBI:57288"/>
        <dbReference type="ChEBI" id="CHEBI:58884"/>
        <dbReference type="EC" id="2.3.3.14"/>
    </reaction>
    <physiologicalReaction direction="left-to-right" evidence="12">
        <dbReference type="Rhea" id="RHEA:12930"/>
    </physiologicalReaction>
</comment>
<dbReference type="InterPro" id="IPR048253">
    <property type="entry name" value="DRE_TIM_HCS_fun_bact"/>
</dbReference>
<evidence type="ECO:0000256" key="12">
    <source>
        <dbReference type="ARBA" id="ARBA00048363"/>
    </source>
</evidence>
<dbReference type="NCBIfam" id="TIGR02146">
    <property type="entry name" value="LysS_fung_arch"/>
    <property type="match status" value="1"/>
</dbReference>
<dbReference type="PANTHER" id="PTHR10277:SF48">
    <property type="entry name" value="HOMOCITRATE SYNTHASE, CYTOSOLIC ISOZYME-RELATED"/>
    <property type="match status" value="1"/>
</dbReference>
<organism evidence="16 17">
    <name type="scientific">Rhodosorus marinus</name>
    <dbReference type="NCBI Taxonomy" id="101924"/>
    <lineage>
        <taxon>Eukaryota</taxon>
        <taxon>Rhodophyta</taxon>
        <taxon>Stylonematophyceae</taxon>
        <taxon>Stylonematales</taxon>
        <taxon>Stylonemataceae</taxon>
        <taxon>Rhodosorus</taxon>
    </lineage>
</organism>
<keyword evidence="7 13" id="KW-0808">Transferase</keyword>
<dbReference type="GO" id="GO:0046872">
    <property type="term" value="F:metal ion binding"/>
    <property type="evidence" value="ECO:0007669"/>
    <property type="project" value="UniProtKB-KW"/>
</dbReference>
<keyword evidence="8" id="KW-0479">Metal-binding</keyword>
<dbReference type="EC" id="2.3.3.14" evidence="5"/>
<dbReference type="Proteomes" id="UP001157974">
    <property type="component" value="Unassembled WGS sequence"/>
</dbReference>
<evidence type="ECO:0000256" key="13">
    <source>
        <dbReference type="RuleBase" id="RU003523"/>
    </source>
</evidence>
<dbReference type="Gene3D" id="3.20.20.70">
    <property type="entry name" value="Aldolase class I"/>
    <property type="match status" value="1"/>
</dbReference>
<dbReference type="InterPro" id="IPR054691">
    <property type="entry name" value="LeuA/HCS_post-cat"/>
</dbReference>
<dbReference type="GO" id="GO:0019878">
    <property type="term" value="P:lysine biosynthetic process via aminoadipic acid"/>
    <property type="evidence" value="ECO:0007669"/>
    <property type="project" value="InterPro"/>
</dbReference>
<keyword evidence="11" id="KW-0464">Manganese</keyword>
<evidence type="ECO:0000256" key="9">
    <source>
        <dbReference type="ARBA" id="ARBA00022842"/>
    </source>
</evidence>
<dbReference type="InterPro" id="IPR000891">
    <property type="entry name" value="PYR_CT"/>
</dbReference>
<evidence type="ECO:0000256" key="10">
    <source>
        <dbReference type="ARBA" id="ARBA00023154"/>
    </source>
</evidence>